<keyword evidence="4" id="KW-1185">Reference proteome</keyword>
<sequence length="382" mass="42175">MTKVKTAMGRRMMMVGAALLGLLVFGGCSRDQEVKEEVKPKGSAASQATSPLDRWKPDFDPSTATYRCIVSNVSHPVMKGVYAGFAIRDELWKRTGGKIYFDYKPLSVLGGEVEVLGQLQMGAIQGMAVSSVAATNLGPRFGLVNLPFLVNTFDKLDRFTRSGPLFDHFMRAMAHQGITGLDITGYGSYGWATTTPVTELAEAGTVKFRIAEASVNKSLYDAWGLSPVVMPWPDVPVSLKQGVITGLDHTPMVCNITKKFEVAKHYTQVNYAQGLFIWVFNTAWLESLPEDLRATFIEVVHEVCAEIREETRAQEEAQIADARAGGVSFYALPDADTALLKEKGNVVHGNWKAEINRLYKDDTYRPEDYLSEVSNHLGYTAR</sequence>
<dbReference type="AlphaFoldDB" id="A0A1G5HSF4"/>
<dbReference type="PANTHER" id="PTHR33376">
    <property type="match status" value="1"/>
</dbReference>
<dbReference type="CDD" id="cd13603">
    <property type="entry name" value="PBP2_TRAP_Siap_TeaA_like"/>
    <property type="match status" value="1"/>
</dbReference>
<dbReference type="RefSeq" id="WP_254782081.1">
    <property type="nucleotide sequence ID" value="NZ_FMUX01000015.1"/>
</dbReference>
<dbReference type="STRING" id="419481.SAMN05216233_115115"/>
<evidence type="ECO:0000256" key="1">
    <source>
        <dbReference type="ARBA" id="ARBA00022729"/>
    </source>
</evidence>
<evidence type="ECO:0000256" key="2">
    <source>
        <dbReference type="SAM" id="MobiDB-lite"/>
    </source>
</evidence>
<dbReference type="Gene3D" id="3.40.190.170">
    <property type="entry name" value="Bacterial extracellular solute-binding protein, family 7"/>
    <property type="match status" value="1"/>
</dbReference>
<dbReference type="InterPro" id="IPR018389">
    <property type="entry name" value="DctP_fam"/>
</dbReference>
<name>A0A1G5HSF4_9BACT</name>
<gene>
    <name evidence="3" type="ORF">SAMN05216233_115115</name>
</gene>
<accession>A0A1G5HSF4</accession>
<evidence type="ECO:0000313" key="3">
    <source>
        <dbReference type="EMBL" id="SCY66683.1"/>
    </source>
</evidence>
<keyword evidence="1" id="KW-0732">Signal</keyword>
<organism evidence="3 4">
    <name type="scientific">Desulfoluna spongiiphila</name>
    <dbReference type="NCBI Taxonomy" id="419481"/>
    <lineage>
        <taxon>Bacteria</taxon>
        <taxon>Pseudomonadati</taxon>
        <taxon>Thermodesulfobacteriota</taxon>
        <taxon>Desulfobacteria</taxon>
        <taxon>Desulfobacterales</taxon>
        <taxon>Desulfolunaceae</taxon>
        <taxon>Desulfoluna</taxon>
    </lineage>
</organism>
<dbReference type="Pfam" id="PF03480">
    <property type="entry name" value="DctP"/>
    <property type="match status" value="1"/>
</dbReference>
<dbReference type="NCBIfam" id="NF037995">
    <property type="entry name" value="TRAP_S1"/>
    <property type="match status" value="1"/>
</dbReference>
<dbReference type="EMBL" id="FMUX01000015">
    <property type="protein sequence ID" value="SCY66683.1"/>
    <property type="molecule type" value="Genomic_DNA"/>
</dbReference>
<proteinExistence type="predicted"/>
<evidence type="ECO:0000313" key="4">
    <source>
        <dbReference type="Proteomes" id="UP000198870"/>
    </source>
</evidence>
<protein>
    <submittedName>
        <fullName evidence="3">TRAP-type C4-dicarboxylate transport system, substrate-binding protein</fullName>
    </submittedName>
</protein>
<reference evidence="3 4" key="1">
    <citation type="submission" date="2016-10" db="EMBL/GenBank/DDBJ databases">
        <authorList>
            <person name="de Groot N.N."/>
        </authorList>
    </citation>
    <scope>NUCLEOTIDE SEQUENCE [LARGE SCALE GENOMIC DNA]</scope>
    <source>
        <strain evidence="3 4">AA1</strain>
    </source>
</reference>
<feature type="region of interest" description="Disordered" evidence="2">
    <location>
        <begin position="36"/>
        <end position="56"/>
    </location>
</feature>
<dbReference type="GO" id="GO:0055085">
    <property type="term" value="P:transmembrane transport"/>
    <property type="evidence" value="ECO:0007669"/>
    <property type="project" value="InterPro"/>
</dbReference>
<dbReference type="Proteomes" id="UP000198870">
    <property type="component" value="Unassembled WGS sequence"/>
</dbReference>
<dbReference type="PANTHER" id="PTHR33376:SF4">
    <property type="entry name" value="SIALIC ACID-BINDING PERIPLASMIC PROTEIN SIAP"/>
    <property type="match status" value="1"/>
</dbReference>
<dbReference type="PROSITE" id="PS51257">
    <property type="entry name" value="PROKAR_LIPOPROTEIN"/>
    <property type="match status" value="1"/>
</dbReference>
<dbReference type="InterPro" id="IPR038404">
    <property type="entry name" value="TRAP_DctP_sf"/>
</dbReference>